<dbReference type="InterPro" id="IPR036890">
    <property type="entry name" value="HATPase_C_sf"/>
</dbReference>
<dbReference type="PIRSF" id="PIRSF037431">
    <property type="entry name" value="STHK_LiaS"/>
    <property type="match status" value="1"/>
</dbReference>
<feature type="domain" description="Histidine kinase" evidence="15">
    <location>
        <begin position="146"/>
        <end position="334"/>
    </location>
</feature>
<protein>
    <recommendedName>
        <fullName evidence="13">Sensor histidine kinase</fullName>
        <ecNumber evidence="13">2.7.13.3</ecNumber>
    </recommendedName>
</protein>
<dbReference type="GO" id="GO:0000155">
    <property type="term" value="F:phosphorelay sensor kinase activity"/>
    <property type="evidence" value="ECO:0007669"/>
    <property type="project" value="UniProtKB-UniRule"/>
</dbReference>
<dbReference type="Pfam" id="PF07730">
    <property type="entry name" value="HisKA_3"/>
    <property type="match status" value="1"/>
</dbReference>
<dbReference type="PANTHER" id="PTHR24421">
    <property type="entry name" value="NITRATE/NITRITE SENSOR PROTEIN NARX-RELATED"/>
    <property type="match status" value="1"/>
</dbReference>
<keyword evidence="11 13" id="KW-0902">Two-component regulatory system</keyword>
<comment type="subcellular location">
    <subcellularLocation>
        <location evidence="2 13">Cell membrane</location>
        <topology evidence="2 13">Multi-pass membrane protein</topology>
    </subcellularLocation>
</comment>
<keyword evidence="8 13" id="KW-0418">Kinase</keyword>
<feature type="transmembrane region" description="Helical" evidence="14">
    <location>
        <begin position="46"/>
        <end position="64"/>
    </location>
</feature>
<evidence type="ECO:0000256" key="5">
    <source>
        <dbReference type="ARBA" id="ARBA00022679"/>
    </source>
</evidence>
<evidence type="ECO:0000256" key="14">
    <source>
        <dbReference type="SAM" id="Phobius"/>
    </source>
</evidence>
<dbReference type="InterPro" id="IPR005467">
    <property type="entry name" value="His_kinase_dom"/>
</dbReference>
<dbReference type="STRING" id="1508404.JMA_12090"/>
<feature type="transmembrane region" description="Helical" evidence="14">
    <location>
        <begin position="5"/>
        <end position="26"/>
    </location>
</feature>
<dbReference type="InterPro" id="IPR011712">
    <property type="entry name" value="Sig_transdc_His_kin_sub3_dim/P"/>
</dbReference>
<name>A0A0B5AKI8_9BACL</name>
<dbReference type="Gene3D" id="1.20.5.1930">
    <property type="match status" value="1"/>
</dbReference>
<keyword evidence="10 14" id="KW-1133">Transmembrane helix</keyword>
<keyword evidence="5 13" id="KW-0808">Transferase</keyword>
<dbReference type="GO" id="GO:0005524">
    <property type="term" value="F:ATP binding"/>
    <property type="evidence" value="ECO:0007669"/>
    <property type="project" value="UniProtKB-UniRule"/>
</dbReference>
<dbReference type="InterPro" id="IPR017202">
    <property type="entry name" value="LiaS/VraS"/>
</dbReference>
<organism evidence="16 17">
    <name type="scientific">Jeotgalibacillus malaysiensis</name>
    <dbReference type="NCBI Taxonomy" id="1508404"/>
    <lineage>
        <taxon>Bacteria</taxon>
        <taxon>Bacillati</taxon>
        <taxon>Bacillota</taxon>
        <taxon>Bacilli</taxon>
        <taxon>Bacillales</taxon>
        <taxon>Caryophanaceae</taxon>
        <taxon>Jeotgalibacillus</taxon>
    </lineage>
</organism>
<accession>A0A0B5AKI8</accession>
<evidence type="ECO:0000256" key="8">
    <source>
        <dbReference type="ARBA" id="ARBA00022777"/>
    </source>
</evidence>
<dbReference type="BioCyc" id="JESP1508404:G14D9-10444-MONOMER"/>
<dbReference type="AlphaFoldDB" id="A0A0B5AKI8"/>
<evidence type="ECO:0000256" key="12">
    <source>
        <dbReference type="ARBA" id="ARBA00023136"/>
    </source>
</evidence>
<sequence length="339" mass="38527">MTAKIVLHAVSISLFSALMTLGLYVIFFPPEEWGMLWNVTILDVPFIFFLLIQLLLIGFLWGVIQSGGMKKQVLSIEQQVDDLRQGRTFSKAAQPQTAEFSRLADKVSDLQRMWNEQVKMNQRLASEKVEQQEQKIQEMVSLERQRLARDLHDSVSQQLFAASMLMSAINETEPENRQLQMVEKMIHQSQVEMRALLLHLRPAALKGKTLSEGIDELLVELKQKVPLDISWKTEPMELERGIEDHLFRILQESISNTLRHAEASMLNVLCILRDGAVILRVTDDGKGFELSEDKAGSYGLNNMRERAAEVGGTLKIVSLPDQGTRLEIKVPFEGKEELT</sequence>
<dbReference type="EC" id="2.7.13.3" evidence="13"/>
<dbReference type="Pfam" id="PF02518">
    <property type="entry name" value="HATPase_c"/>
    <property type="match status" value="1"/>
</dbReference>
<comment type="catalytic activity">
    <reaction evidence="1 13">
        <text>ATP + protein L-histidine = ADP + protein N-phospho-L-histidine.</text>
        <dbReference type="EC" id="2.7.13.3"/>
    </reaction>
</comment>
<evidence type="ECO:0000256" key="10">
    <source>
        <dbReference type="ARBA" id="ARBA00022989"/>
    </source>
</evidence>
<evidence type="ECO:0000256" key="13">
    <source>
        <dbReference type="PIRNR" id="PIRNR037431"/>
    </source>
</evidence>
<proteinExistence type="predicted"/>
<dbReference type="InterPro" id="IPR050482">
    <property type="entry name" value="Sensor_HK_TwoCompSys"/>
</dbReference>
<gene>
    <name evidence="16" type="ORF">JMA_12090</name>
</gene>
<dbReference type="KEGG" id="jeo:JMA_12090"/>
<evidence type="ECO:0000256" key="2">
    <source>
        <dbReference type="ARBA" id="ARBA00004651"/>
    </source>
</evidence>
<reference evidence="16 17" key="1">
    <citation type="submission" date="2014-08" db="EMBL/GenBank/DDBJ databases">
        <title>Complete genome of a marine bacteria Jeotgalibacillus malaysiensis.</title>
        <authorList>
            <person name="Yaakop A.S."/>
            <person name="Chan K.-G."/>
            <person name="Goh K.M."/>
        </authorList>
    </citation>
    <scope>NUCLEOTIDE SEQUENCE [LARGE SCALE GENOMIC DNA]</scope>
    <source>
        <strain evidence="16 17">D5</strain>
    </source>
</reference>
<dbReference type="Proteomes" id="UP000031449">
    <property type="component" value="Chromosome"/>
</dbReference>
<dbReference type="HOGENOM" id="CLU_000445_20_12_9"/>
<evidence type="ECO:0000256" key="6">
    <source>
        <dbReference type="ARBA" id="ARBA00022692"/>
    </source>
</evidence>
<dbReference type="PROSITE" id="PS50109">
    <property type="entry name" value="HIS_KIN"/>
    <property type="match status" value="1"/>
</dbReference>
<keyword evidence="12 13" id="KW-0472">Membrane</keyword>
<dbReference type="SUPFAM" id="SSF55874">
    <property type="entry name" value="ATPase domain of HSP90 chaperone/DNA topoisomerase II/histidine kinase"/>
    <property type="match status" value="1"/>
</dbReference>
<dbReference type="InterPro" id="IPR003594">
    <property type="entry name" value="HATPase_dom"/>
</dbReference>
<keyword evidence="3 13" id="KW-1003">Cell membrane</keyword>
<evidence type="ECO:0000259" key="15">
    <source>
        <dbReference type="PROSITE" id="PS50109"/>
    </source>
</evidence>
<dbReference type="GO" id="GO:0005886">
    <property type="term" value="C:plasma membrane"/>
    <property type="evidence" value="ECO:0007669"/>
    <property type="project" value="UniProtKB-SubCell"/>
</dbReference>
<dbReference type="CDD" id="cd16917">
    <property type="entry name" value="HATPase_UhpB-NarQ-NarX-like"/>
    <property type="match status" value="1"/>
</dbReference>
<evidence type="ECO:0000313" key="17">
    <source>
        <dbReference type="Proteomes" id="UP000031449"/>
    </source>
</evidence>
<keyword evidence="7 13" id="KW-0547">Nucleotide-binding</keyword>
<evidence type="ECO:0000256" key="7">
    <source>
        <dbReference type="ARBA" id="ARBA00022741"/>
    </source>
</evidence>
<dbReference type="GO" id="GO:0046983">
    <property type="term" value="F:protein dimerization activity"/>
    <property type="evidence" value="ECO:0007669"/>
    <property type="project" value="InterPro"/>
</dbReference>
<dbReference type="EMBL" id="CP009416">
    <property type="protein sequence ID" value="AJD90526.1"/>
    <property type="molecule type" value="Genomic_DNA"/>
</dbReference>
<evidence type="ECO:0000313" key="16">
    <source>
        <dbReference type="EMBL" id="AJD90526.1"/>
    </source>
</evidence>
<evidence type="ECO:0000256" key="4">
    <source>
        <dbReference type="ARBA" id="ARBA00022553"/>
    </source>
</evidence>
<evidence type="ECO:0000256" key="11">
    <source>
        <dbReference type="ARBA" id="ARBA00023012"/>
    </source>
</evidence>
<evidence type="ECO:0000256" key="9">
    <source>
        <dbReference type="ARBA" id="ARBA00022840"/>
    </source>
</evidence>
<dbReference type="Gene3D" id="3.30.565.10">
    <property type="entry name" value="Histidine kinase-like ATPase, C-terminal domain"/>
    <property type="match status" value="1"/>
</dbReference>
<dbReference type="PANTHER" id="PTHR24421:SF37">
    <property type="entry name" value="SENSOR HISTIDINE KINASE NARS"/>
    <property type="match status" value="1"/>
</dbReference>
<evidence type="ECO:0000256" key="1">
    <source>
        <dbReference type="ARBA" id="ARBA00000085"/>
    </source>
</evidence>
<keyword evidence="17" id="KW-1185">Reference proteome</keyword>
<keyword evidence="6 14" id="KW-0812">Transmembrane</keyword>
<dbReference type="OrthoDB" id="9795828at2"/>
<dbReference type="SMART" id="SM00387">
    <property type="entry name" value="HATPase_c"/>
    <property type="match status" value="1"/>
</dbReference>
<keyword evidence="9 13" id="KW-0067">ATP-binding</keyword>
<keyword evidence="4" id="KW-0597">Phosphoprotein</keyword>
<evidence type="ECO:0000256" key="3">
    <source>
        <dbReference type="ARBA" id="ARBA00022475"/>
    </source>
</evidence>